<dbReference type="RefSeq" id="WP_283442309.1">
    <property type="nucleotide sequence ID" value="NZ_FXUL01000006.1"/>
</dbReference>
<comment type="similarity">
    <text evidence="2">Belongs to the HPPK family.</text>
</comment>
<dbReference type="EC" id="2.7.6.3" evidence="3"/>
<accession>A0ABY1Q7W2</accession>
<keyword evidence="7" id="KW-0418">Kinase</keyword>
<keyword evidence="9" id="KW-0289">Folate biosynthesis</keyword>
<reference evidence="14 15" key="1">
    <citation type="submission" date="2017-05" db="EMBL/GenBank/DDBJ databases">
        <authorList>
            <person name="Varghese N."/>
            <person name="Submissions S."/>
        </authorList>
    </citation>
    <scope>NUCLEOTIDE SEQUENCE [LARGE SCALE GENOMIC DNA]</scope>
    <source>
        <strain evidence="14 15">DSM 26001</strain>
    </source>
</reference>
<evidence type="ECO:0000313" key="14">
    <source>
        <dbReference type="EMBL" id="SMP60073.1"/>
    </source>
</evidence>
<feature type="domain" description="7,8-dihydro-6-hydroxymethylpterin-pyrophosphokinase" evidence="13">
    <location>
        <begin position="7"/>
        <end position="134"/>
    </location>
</feature>
<evidence type="ECO:0000256" key="1">
    <source>
        <dbReference type="ARBA" id="ARBA00005051"/>
    </source>
</evidence>
<keyword evidence="8" id="KW-0067">ATP-binding</keyword>
<comment type="caution">
    <text evidence="14">The sequence shown here is derived from an EMBL/GenBank/DDBJ whole genome shotgun (WGS) entry which is preliminary data.</text>
</comment>
<dbReference type="Gene3D" id="3.30.70.560">
    <property type="entry name" value="7,8-Dihydro-6-hydroxymethylpterin-pyrophosphokinase HPPK"/>
    <property type="match status" value="1"/>
</dbReference>
<evidence type="ECO:0000256" key="2">
    <source>
        <dbReference type="ARBA" id="ARBA00005810"/>
    </source>
</evidence>
<keyword evidence="6" id="KW-0547">Nucleotide-binding</keyword>
<sequence length="161" mass="17000">MSTVSAFIGLGANLGDARATVEAALEELGALPGTRVAERSSLFRSAPVDAGGDDYVNAVARIETMLPAADLLAALMSIEQSHGRERTGYNAPRTLDLDLLLYGRQQIATDTLTVPHPRMTQRAFVLIPLLQIAPLIEIPGMGPAHGFVPDVAGQAISVLRS</sequence>
<dbReference type="Pfam" id="PF01288">
    <property type="entry name" value="HPPK"/>
    <property type="match status" value="1"/>
</dbReference>
<name>A0ABY1Q7W2_9BURK</name>
<dbReference type="EMBL" id="FXUL01000006">
    <property type="protein sequence ID" value="SMP60073.1"/>
    <property type="molecule type" value="Genomic_DNA"/>
</dbReference>
<dbReference type="NCBIfam" id="TIGR01498">
    <property type="entry name" value="folK"/>
    <property type="match status" value="1"/>
</dbReference>
<organism evidence="14 15">
    <name type="scientific">Noviherbaspirillum suwonense</name>
    <dbReference type="NCBI Taxonomy" id="1224511"/>
    <lineage>
        <taxon>Bacteria</taxon>
        <taxon>Pseudomonadati</taxon>
        <taxon>Pseudomonadota</taxon>
        <taxon>Betaproteobacteria</taxon>
        <taxon>Burkholderiales</taxon>
        <taxon>Oxalobacteraceae</taxon>
        <taxon>Noviherbaspirillum</taxon>
    </lineage>
</organism>
<evidence type="ECO:0000313" key="15">
    <source>
        <dbReference type="Proteomes" id="UP001158049"/>
    </source>
</evidence>
<dbReference type="CDD" id="cd00483">
    <property type="entry name" value="HPPK"/>
    <property type="match status" value="1"/>
</dbReference>
<evidence type="ECO:0000256" key="8">
    <source>
        <dbReference type="ARBA" id="ARBA00022840"/>
    </source>
</evidence>
<protein>
    <recommendedName>
        <fullName evidence="4">2-amino-4-hydroxy-6-hydroxymethyldihydropteridine pyrophosphokinase</fullName>
        <ecNumber evidence="3">2.7.6.3</ecNumber>
    </recommendedName>
    <alternativeName>
        <fullName evidence="11">6-hydroxymethyl-7,8-dihydropterin pyrophosphokinase</fullName>
    </alternativeName>
    <alternativeName>
        <fullName evidence="12">7,8-dihydro-6-hydroxymethylpterin-pyrophosphokinase</fullName>
    </alternativeName>
</protein>
<evidence type="ECO:0000259" key="13">
    <source>
        <dbReference type="Pfam" id="PF01288"/>
    </source>
</evidence>
<dbReference type="Proteomes" id="UP001158049">
    <property type="component" value="Unassembled WGS sequence"/>
</dbReference>
<comment type="function">
    <text evidence="10">Catalyzes the transfer of pyrophosphate from adenosine triphosphate (ATP) to 6-hydroxymethyl-7,8-dihydropterin, an enzymatic step in folate biosynthesis pathway.</text>
</comment>
<evidence type="ECO:0000256" key="7">
    <source>
        <dbReference type="ARBA" id="ARBA00022777"/>
    </source>
</evidence>
<gene>
    <name evidence="14" type="ORF">SAMN06295970_106210</name>
</gene>
<proteinExistence type="inferred from homology"/>
<dbReference type="InterPro" id="IPR035907">
    <property type="entry name" value="Hppk_sf"/>
</dbReference>
<evidence type="ECO:0000256" key="11">
    <source>
        <dbReference type="ARBA" id="ARBA00029766"/>
    </source>
</evidence>
<evidence type="ECO:0000256" key="6">
    <source>
        <dbReference type="ARBA" id="ARBA00022741"/>
    </source>
</evidence>
<keyword evidence="5" id="KW-0808">Transferase</keyword>
<dbReference type="PANTHER" id="PTHR43071">
    <property type="entry name" value="2-AMINO-4-HYDROXY-6-HYDROXYMETHYLDIHYDROPTERIDINE PYROPHOSPHOKINASE"/>
    <property type="match status" value="1"/>
</dbReference>
<evidence type="ECO:0000256" key="3">
    <source>
        <dbReference type="ARBA" id="ARBA00013253"/>
    </source>
</evidence>
<dbReference type="PANTHER" id="PTHR43071:SF1">
    <property type="entry name" value="2-AMINO-4-HYDROXY-6-HYDROXYMETHYLDIHYDROPTERIDINE PYROPHOSPHOKINASE"/>
    <property type="match status" value="1"/>
</dbReference>
<evidence type="ECO:0000256" key="5">
    <source>
        <dbReference type="ARBA" id="ARBA00022679"/>
    </source>
</evidence>
<keyword evidence="15" id="KW-1185">Reference proteome</keyword>
<dbReference type="InterPro" id="IPR000550">
    <property type="entry name" value="Hppk"/>
</dbReference>
<comment type="pathway">
    <text evidence="1">Cofactor biosynthesis; tetrahydrofolate biosynthesis; 2-amino-4-hydroxy-6-hydroxymethyl-7,8-dihydropteridine diphosphate from 7,8-dihydroneopterin triphosphate: step 4/4.</text>
</comment>
<evidence type="ECO:0000256" key="10">
    <source>
        <dbReference type="ARBA" id="ARBA00029409"/>
    </source>
</evidence>
<evidence type="ECO:0000256" key="9">
    <source>
        <dbReference type="ARBA" id="ARBA00022909"/>
    </source>
</evidence>
<evidence type="ECO:0000256" key="12">
    <source>
        <dbReference type="ARBA" id="ARBA00033413"/>
    </source>
</evidence>
<evidence type="ECO:0000256" key="4">
    <source>
        <dbReference type="ARBA" id="ARBA00016218"/>
    </source>
</evidence>
<dbReference type="SUPFAM" id="SSF55083">
    <property type="entry name" value="6-hydroxymethyl-7,8-dihydropterin pyrophosphokinase, HPPK"/>
    <property type="match status" value="1"/>
</dbReference>